<gene>
    <name evidence="2" type="ORF">GMBLW1_34420</name>
</gene>
<protein>
    <submittedName>
        <fullName evidence="2">Secretion protein HlyD family protein</fullName>
    </submittedName>
</protein>
<sequence>MNKTPPDVAMKRLSRQIDEAFEEVARLSGKNLPPTDFYQEFLSRVLAGVEAQAGAVWIRTPQGFLQLQTQINLDKIGLDTIRQARQHHNELLRVAFQGKKELMVEPHSSITLGEGQKVENKTEYLLLLAPILIDDKTAVGLLEICQEVAWDARVHPTYLNYAIQMAGYASNYQRQIQARQSNTQEQVWAQLEAFSRSIHSSLNPTEVAYQIANDGRRLVGCDRISVAVRHKKAKSTIEAVSGADVVEKASNAVQVMRRLFDAVIDWNEKLVYRGEKDETLPPKVLQALDDHLAESNAKLLVVQPMRDEREKPTKDKPTVKPVRSALMLECYETPADVEPMIARLDVVCNHAAPALYNAAEMKRIPMRMLWMPLAKLQEGLGGKARFWTLFISALLIAITAAMILVPYPLKLDANGQLVPSERTYIYSTRPGRIEQFKVAPGDVVVPDAPLVTMFDSELQMKLDSLKKEIDMVGRTINFLTNQMTVPNSDPVQQKRLEKELASERVKLGALGSELAKMEAIHNCDRRNSGYFAVVAPKFAPNRLAAGDAPRWTILSADFRENLTGKTVNPTDPVLRLGNKYGPWEIELKIPQKHIGQALRAFSTNDPNEYLDVDLIVTSVPTATYRGRLYRKYIGGEAVPNRDDHNESEPIVYAYVRINEPDMPDAEKIPADLLVTGVEVHTKIRCGDHAMGYSLFYGLWEFLYRNVVFFF</sequence>
<evidence type="ECO:0000313" key="2">
    <source>
        <dbReference type="EMBL" id="VIP05751.1"/>
    </source>
</evidence>
<keyword evidence="1" id="KW-0472">Membrane</keyword>
<dbReference type="RefSeq" id="WP_162660953.1">
    <property type="nucleotide sequence ID" value="NZ_LR593887.1"/>
</dbReference>
<evidence type="ECO:0000313" key="3">
    <source>
        <dbReference type="Proteomes" id="UP000464378"/>
    </source>
</evidence>
<dbReference type="KEGG" id="tim:GMBLW1_34420"/>
<keyword evidence="1" id="KW-0812">Transmembrane</keyword>
<dbReference type="AlphaFoldDB" id="A0A6C2YWI2"/>
<evidence type="ECO:0000256" key="1">
    <source>
        <dbReference type="SAM" id="Phobius"/>
    </source>
</evidence>
<dbReference type="EMBL" id="LR593887">
    <property type="protein sequence ID" value="VTS08858.1"/>
    <property type="molecule type" value="Genomic_DNA"/>
</dbReference>
<dbReference type="Proteomes" id="UP000464378">
    <property type="component" value="Chromosome"/>
</dbReference>
<dbReference type="EMBL" id="LR586016">
    <property type="protein sequence ID" value="VIP05751.1"/>
    <property type="molecule type" value="Genomic_DNA"/>
</dbReference>
<name>A0A6C2YWI2_9BACT</name>
<accession>A0A6C2YWI2</accession>
<keyword evidence="1" id="KW-1133">Transmembrane helix</keyword>
<dbReference type="InParanoid" id="A0A6C2YWI2"/>
<organism evidence="2">
    <name type="scientific">Tuwongella immobilis</name>
    <dbReference type="NCBI Taxonomy" id="692036"/>
    <lineage>
        <taxon>Bacteria</taxon>
        <taxon>Pseudomonadati</taxon>
        <taxon>Planctomycetota</taxon>
        <taxon>Planctomycetia</taxon>
        <taxon>Gemmatales</taxon>
        <taxon>Gemmataceae</taxon>
        <taxon>Tuwongella</taxon>
    </lineage>
</organism>
<keyword evidence="3" id="KW-1185">Reference proteome</keyword>
<proteinExistence type="predicted"/>
<reference evidence="2" key="1">
    <citation type="submission" date="2019-04" db="EMBL/GenBank/DDBJ databases">
        <authorList>
            <consortium name="Science for Life Laboratories"/>
        </authorList>
    </citation>
    <scope>NUCLEOTIDE SEQUENCE</scope>
    <source>
        <strain evidence="2">MBLW1</strain>
    </source>
</reference>
<feature type="transmembrane region" description="Helical" evidence="1">
    <location>
        <begin position="386"/>
        <end position="409"/>
    </location>
</feature>